<dbReference type="SUPFAM" id="SSF52540">
    <property type="entry name" value="P-loop containing nucleoside triphosphate hydrolases"/>
    <property type="match status" value="1"/>
</dbReference>
<dbReference type="AlphaFoldDB" id="A0A0G0GGY5"/>
<dbReference type="GO" id="GO:0006302">
    <property type="term" value="P:double-strand break repair"/>
    <property type="evidence" value="ECO:0007669"/>
    <property type="project" value="TreeGrafter"/>
</dbReference>
<dbReference type="Gene3D" id="3.40.50.300">
    <property type="entry name" value="P-loop containing nucleotide triphosphate hydrolases"/>
    <property type="match status" value="2"/>
</dbReference>
<comment type="caution">
    <text evidence="2">The sequence shown here is derived from an EMBL/GenBank/DDBJ whole genome shotgun (WGS) entry which is preliminary data.</text>
</comment>
<dbReference type="InterPro" id="IPR026866">
    <property type="entry name" value="CR006_AAA"/>
</dbReference>
<dbReference type="GO" id="GO:0000731">
    <property type="term" value="P:DNA synthesis involved in DNA repair"/>
    <property type="evidence" value="ECO:0007669"/>
    <property type="project" value="TreeGrafter"/>
</dbReference>
<accession>A0A0G0GGY5</accession>
<evidence type="ECO:0000313" key="3">
    <source>
        <dbReference type="Proteomes" id="UP000034701"/>
    </source>
</evidence>
<dbReference type="Pfam" id="PF13166">
    <property type="entry name" value="AAA_13"/>
    <property type="match status" value="1"/>
</dbReference>
<reference evidence="2 3" key="1">
    <citation type="journal article" date="2015" name="Nature">
        <title>rRNA introns, odd ribosomes, and small enigmatic genomes across a large radiation of phyla.</title>
        <authorList>
            <person name="Brown C.T."/>
            <person name="Hug L.A."/>
            <person name="Thomas B.C."/>
            <person name="Sharon I."/>
            <person name="Castelle C.J."/>
            <person name="Singh A."/>
            <person name="Wilkins M.J."/>
            <person name="Williams K.H."/>
            <person name="Banfield J.F."/>
        </authorList>
    </citation>
    <scope>NUCLEOTIDE SEQUENCE [LARGE SCALE GENOMIC DNA]</scope>
</reference>
<dbReference type="EMBL" id="LBTA01000063">
    <property type="protein sequence ID" value="KKQ29212.1"/>
    <property type="molecule type" value="Genomic_DNA"/>
</dbReference>
<gene>
    <name evidence="2" type="ORF">US45_C0063G0005</name>
</gene>
<evidence type="ECO:0000259" key="1">
    <source>
        <dbReference type="Pfam" id="PF13166"/>
    </source>
</evidence>
<protein>
    <recommendedName>
        <fullName evidence="1">Protein CR006 P-loop domain-containing protein</fullName>
    </recommendedName>
</protein>
<dbReference type="PANTHER" id="PTHR32182">
    <property type="entry name" value="DNA REPLICATION AND REPAIR PROTEIN RECF"/>
    <property type="match status" value="1"/>
</dbReference>
<name>A0A0G0GGY5_9BACT</name>
<dbReference type="InterPro" id="IPR027417">
    <property type="entry name" value="P-loop_NTPase"/>
</dbReference>
<evidence type="ECO:0000313" key="2">
    <source>
        <dbReference type="EMBL" id="KKQ29212.1"/>
    </source>
</evidence>
<organism evidence="2 3">
    <name type="scientific">Candidatus Nomurabacteria bacterium GW2011_GWA1_37_20</name>
    <dbReference type="NCBI Taxonomy" id="1618729"/>
    <lineage>
        <taxon>Bacteria</taxon>
        <taxon>Candidatus Nomuraibacteriota</taxon>
    </lineage>
</organism>
<dbReference type="Proteomes" id="UP000034701">
    <property type="component" value="Unassembled WGS sequence"/>
</dbReference>
<feature type="domain" description="Protein CR006 P-loop" evidence="1">
    <location>
        <begin position="19"/>
        <end position="767"/>
    </location>
</feature>
<dbReference type="PATRIC" id="fig|1618729.3.peg.665"/>
<sequence>MKIKQVKTIKNYKSFQDFSWHNFFNTENFHQKTNILYGENGSGKSSICNILKSVSQNKKFTKCYPEETQVLIDSKRYKYTRTEDKWDDYIPKDSILFFDREFVDRNVHLGRERGTQQGEQEQESGNLVIEFDGDAINLRAVRDKLAGIKEDKNQKLDDFKKSNRRVLDFDLGEDEEKLFRKYNRKDENTTKNIREKLGQKRMDLSNKLKLDRQLLQKTREVQAIQELEDIDIELNLSSKTSYQKVFNFKLKERAKVEAERSLVDQIKKHKEFFEMGFDVRDKHPNQCPFCGTKNREEEIKQIIKTYNQIYDESYKEQEGQFERHKETLIEELKQIQETLNEFELDDYFIRTKKLVEQYAIKGLYEVEKEEYFRKLPPLKKIDELKTKLVNLGKPTKEDISILFGEARIEFSNLKKYFSELARFVKAKNKLIGNFKKEHTDEKLAGRIEKNQSSLNDIEWELGFINSNKIESNKLKLQQLKELNKLIRSFEKSREAHKIARESYEEYCAKGAFQKTLRKIESYFSNFKFSFTLQLDTDNRHTGSTKELPLAFKVIDPDGTERDLKEGLSEGEIQVLSLCFFFAFLDIQKDKDKKVLVFDDPITSLDDSNLSSLVDLIATEKDKFSQTFVFTHHRTFFKFLRKKFRNQSLEYNILRNKNRFGGSFICKSMMQRFIEKLNNFEAHLLQLGQNQNGFDVELQIVEYGQYLRYETENFIKCRLLHLDVLQDFPKVVDGIKANKQVSDDDLDKIKSIYSFCNWTTSHVDVGDDHGLSQLKGKITDFNAIYQKY</sequence>
<proteinExistence type="predicted"/>
<dbReference type="PANTHER" id="PTHR32182:SF0">
    <property type="entry name" value="DNA REPLICATION AND REPAIR PROTEIN RECF"/>
    <property type="match status" value="1"/>
</dbReference>